<evidence type="ECO:0000256" key="12">
    <source>
        <dbReference type="SAM" id="Phobius"/>
    </source>
</evidence>
<feature type="transmembrane region" description="Helical" evidence="12">
    <location>
        <begin position="565"/>
        <end position="589"/>
    </location>
</feature>
<keyword evidence="4 10" id="KW-0812">Transmembrane</keyword>
<keyword evidence="7" id="KW-0325">Glycoprotein</keyword>
<dbReference type="PROSITE" id="PS50267">
    <property type="entry name" value="NA_NEUROTRAN_SYMP_3"/>
    <property type="match status" value="1"/>
</dbReference>
<feature type="binding site" evidence="8">
    <location>
        <position position="145"/>
    </location>
    <ligand>
        <name>Na(+)</name>
        <dbReference type="ChEBI" id="CHEBI:29101"/>
        <label>1</label>
    </ligand>
</feature>
<dbReference type="PANTHER" id="PTHR11616:SF321">
    <property type="entry name" value="SODIUM-DEPENDENT NUTRIENT AMINO ACID TRANSPORTER 1-RELATED"/>
    <property type="match status" value="1"/>
</dbReference>
<organism evidence="13 14">
    <name type="scientific">Pinctada imbricata</name>
    <name type="common">Atlantic pearl-oyster</name>
    <name type="synonym">Pinctada martensii</name>
    <dbReference type="NCBI Taxonomy" id="66713"/>
    <lineage>
        <taxon>Eukaryota</taxon>
        <taxon>Metazoa</taxon>
        <taxon>Spiralia</taxon>
        <taxon>Lophotrochozoa</taxon>
        <taxon>Mollusca</taxon>
        <taxon>Bivalvia</taxon>
        <taxon>Autobranchia</taxon>
        <taxon>Pteriomorphia</taxon>
        <taxon>Pterioida</taxon>
        <taxon>Pterioidea</taxon>
        <taxon>Pteriidae</taxon>
        <taxon>Pinctada</taxon>
    </lineage>
</organism>
<feature type="transmembrane region" description="Helical" evidence="12">
    <location>
        <begin position="649"/>
        <end position="671"/>
    </location>
</feature>
<sequence>MNRGNRNKSSKSVSEIVVDRRRTCFTKISYDRILRSVALCQDLLRSTTLHHVHYAPLRSLTILGLYLVWPTVILDDGKETTDYVFSDDENTVQIIKVKRIDEGSTDGDTISQGSTDSSPGSSGGDERVQWGGRLEFLLTCIGYAVGLGNVWRFPYLCYKNGGGAFLVPYTIMLALVGLPLFFMELALGQYGSLGPISVWRINPLFKGLGYAMVIVSWLIGLYYNVIITHVLYYLAMSFTSVLPWVGCDNEWNTEHCITPDYHRKTQVAGNGSWENGTYTTMTNLTNTTGVAAVTGISRTPTEEFYMFRVLGQTSTIDEFGTVEWQLIIPLFVAWLVVFVTLLRGIQSLGKVVYFTAIFPYVMLTVLFFRGVTLPGAGQGILFYITPSFEKLLHPRVWSDAATQIFYSLSACSGGLIAMSSYNKFNNNCYKDALIVCFINCGTSVFAGLVIFSILGFMAYEKGVSMEDVVAGGPGLAFIAYPEAISRMPVSPLWAILFFIMMATLGFGSEFSIVECVLSALADAFPMLIPRKTNIIFRIVACTICFLLGLPMICSGGIYLLNLVDFSVGGFPLLVVGFMELVAINWIYGFDKFSDNIYCMLGRKPNKYWEICWKYVSPLVILITIVLNMAMYEEPKMYGKESYPGWAKSLGWMIVMFPIIVIPIWFLLKYCVDGGYELLKKGMQPLKSWGPSDANKKLAYGDFDVEKDIEISYKNNPREFAKLMSSNLSAMTTVTNLDVPANAASMGSRRSVDSSI</sequence>
<evidence type="ECO:0000256" key="5">
    <source>
        <dbReference type="ARBA" id="ARBA00022989"/>
    </source>
</evidence>
<evidence type="ECO:0000256" key="8">
    <source>
        <dbReference type="PIRSR" id="PIRSR600175-1"/>
    </source>
</evidence>
<name>A0AA88Y9L1_PINIB</name>
<feature type="transmembrane region" description="Helical" evidence="12">
    <location>
        <begin position="326"/>
        <end position="345"/>
    </location>
</feature>
<dbReference type="GO" id="GO:0005886">
    <property type="term" value="C:plasma membrane"/>
    <property type="evidence" value="ECO:0007669"/>
    <property type="project" value="TreeGrafter"/>
</dbReference>
<dbReference type="GO" id="GO:0089718">
    <property type="term" value="P:amino acid import across plasma membrane"/>
    <property type="evidence" value="ECO:0007669"/>
    <property type="project" value="TreeGrafter"/>
</dbReference>
<evidence type="ECO:0000256" key="10">
    <source>
        <dbReference type="RuleBase" id="RU003732"/>
    </source>
</evidence>
<dbReference type="SUPFAM" id="SSF161070">
    <property type="entry name" value="SNF-like"/>
    <property type="match status" value="1"/>
</dbReference>
<dbReference type="GO" id="GO:0005283">
    <property type="term" value="F:amino acid:sodium symporter activity"/>
    <property type="evidence" value="ECO:0007669"/>
    <property type="project" value="TreeGrafter"/>
</dbReference>
<keyword evidence="3 10" id="KW-0813">Transport</keyword>
<feature type="transmembrane region" description="Helical" evidence="12">
    <location>
        <begin position="208"/>
        <end position="235"/>
    </location>
</feature>
<dbReference type="InterPro" id="IPR000175">
    <property type="entry name" value="Na/ntran_symport"/>
</dbReference>
<feature type="binding site" evidence="8">
    <location>
        <position position="407"/>
    </location>
    <ligand>
        <name>Na(+)</name>
        <dbReference type="ChEBI" id="CHEBI:29101"/>
        <label>1</label>
    </ligand>
</feature>
<comment type="caution">
    <text evidence="13">The sequence shown here is derived from an EMBL/GenBank/DDBJ whole genome shotgun (WGS) entry which is preliminary data.</text>
</comment>
<proteinExistence type="inferred from homology"/>
<keyword evidence="9" id="KW-1015">Disulfide bond</keyword>
<dbReference type="Proteomes" id="UP001186944">
    <property type="component" value="Unassembled WGS sequence"/>
</dbReference>
<dbReference type="AlphaFoldDB" id="A0AA88Y9L1"/>
<feature type="binding site" evidence="8">
    <location>
        <position position="149"/>
    </location>
    <ligand>
        <name>Na(+)</name>
        <dbReference type="ChEBI" id="CHEBI:29101"/>
        <label>1</label>
    </ligand>
</feature>
<comment type="subcellular location">
    <subcellularLocation>
        <location evidence="1">Membrane</location>
        <topology evidence="1">Multi-pass membrane protein</topology>
    </subcellularLocation>
</comment>
<dbReference type="PROSITE" id="PS00754">
    <property type="entry name" value="NA_NEUROTRAN_SYMP_2"/>
    <property type="match status" value="1"/>
</dbReference>
<evidence type="ECO:0000256" key="6">
    <source>
        <dbReference type="ARBA" id="ARBA00023136"/>
    </source>
</evidence>
<dbReference type="GO" id="GO:0046872">
    <property type="term" value="F:metal ion binding"/>
    <property type="evidence" value="ECO:0007669"/>
    <property type="project" value="UniProtKB-KW"/>
</dbReference>
<evidence type="ECO:0000256" key="3">
    <source>
        <dbReference type="ARBA" id="ARBA00022448"/>
    </source>
</evidence>
<evidence type="ECO:0000256" key="2">
    <source>
        <dbReference type="ARBA" id="ARBA00006459"/>
    </source>
</evidence>
<feature type="transmembrane region" description="Helical" evidence="12">
    <location>
        <begin position="136"/>
        <end position="154"/>
    </location>
</feature>
<feature type="transmembrane region" description="Helical" evidence="12">
    <location>
        <begin position="492"/>
        <end position="513"/>
    </location>
</feature>
<dbReference type="PRINTS" id="PR00176">
    <property type="entry name" value="NANEUSMPORT"/>
</dbReference>
<keyword evidence="10" id="KW-0769">Symport</keyword>
<dbReference type="Pfam" id="PF00209">
    <property type="entry name" value="SNF"/>
    <property type="match status" value="1"/>
</dbReference>
<feature type="binding site" evidence="8">
    <location>
        <position position="504"/>
    </location>
    <ligand>
        <name>Na(+)</name>
        <dbReference type="ChEBI" id="CHEBI:29101"/>
        <label>1</label>
    </ligand>
</feature>
<evidence type="ECO:0000256" key="7">
    <source>
        <dbReference type="ARBA" id="ARBA00023180"/>
    </source>
</evidence>
<evidence type="ECO:0000256" key="1">
    <source>
        <dbReference type="ARBA" id="ARBA00004141"/>
    </source>
</evidence>
<dbReference type="InterPro" id="IPR037272">
    <property type="entry name" value="SNS_sf"/>
</dbReference>
<dbReference type="PANTHER" id="PTHR11616">
    <property type="entry name" value="SODIUM/CHLORIDE DEPENDENT TRANSPORTER"/>
    <property type="match status" value="1"/>
</dbReference>
<evidence type="ECO:0000256" key="11">
    <source>
        <dbReference type="SAM" id="MobiDB-lite"/>
    </source>
</evidence>
<comment type="similarity">
    <text evidence="2 10">Belongs to the sodium:neurotransmitter symporter (SNF) (TC 2.A.22) family.</text>
</comment>
<feature type="binding site" evidence="8">
    <location>
        <position position="439"/>
    </location>
    <ligand>
        <name>Na(+)</name>
        <dbReference type="ChEBI" id="CHEBI:29101"/>
        <label>1</label>
    </ligand>
</feature>
<evidence type="ECO:0000313" key="13">
    <source>
        <dbReference type="EMBL" id="KAK3101074.1"/>
    </source>
</evidence>
<feature type="compositionally biased region" description="Low complexity" evidence="11">
    <location>
        <begin position="111"/>
        <end position="120"/>
    </location>
</feature>
<feature type="region of interest" description="Disordered" evidence="11">
    <location>
        <begin position="103"/>
        <end position="126"/>
    </location>
</feature>
<reference evidence="13" key="1">
    <citation type="submission" date="2019-08" db="EMBL/GenBank/DDBJ databases">
        <title>The improved chromosome-level genome for the pearl oyster Pinctada fucata martensii using PacBio sequencing and Hi-C.</title>
        <authorList>
            <person name="Zheng Z."/>
        </authorList>
    </citation>
    <scope>NUCLEOTIDE SEQUENCE</scope>
    <source>
        <strain evidence="13">ZZ-2019</strain>
        <tissue evidence="13">Adductor muscle</tissue>
    </source>
</reference>
<keyword evidence="5 12" id="KW-1133">Transmembrane helix</keyword>
<feature type="transmembrane region" description="Helical" evidence="12">
    <location>
        <begin position="433"/>
        <end position="459"/>
    </location>
</feature>
<evidence type="ECO:0000256" key="4">
    <source>
        <dbReference type="ARBA" id="ARBA00022692"/>
    </source>
</evidence>
<gene>
    <name evidence="13" type="ORF">FSP39_000752</name>
</gene>
<evidence type="ECO:0000256" key="9">
    <source>
        <dbReference type="PIRSR" id="PIRSR600175-2"/>
    </source>
</evidence>
<feature type="transmembrane region" description="Helical" evidence="12">
    <location>
        <begin position="404"/>
        <end position="421"/>
    </location>
</feature>
<accession>A0AA88Y9L1</accession>
<dbReference type="PROSITE" id="PS00610">
    <property type="entry name" value="NA_NEUROTRAN_SYMP_1"/>
    <property type="match status" value="1"/>
</dbReference>
<feature type="binding site" evidence="8">
    <location>
        <position position="142"/>
    </location>
    <ligand>
        <name>Na(+)</name>
        <dbReference type="ChEBI" id="CHEBI:29101"/>
        <label>1</label>
    </ligand>
</feature>
<feature type="transmembrane region" description="Helical" evidence="12">
    <location>
        <begin position="534"/>
        <end position="559"/>
    </location>
</feature>
<keyword evidence="14" id="KW-1185">Reference proteome</keyword>
<feature type="transmembrane region" description="Helical" evidence="12">
    <location>
        <begin position="166"/>
        <end position="187"/>
    </location>
</feature>
<keyword evidence="6 12" id="KW-0472">Membrane</keyword>
<feature type="transmembrane region" description="Helical" evidence="12">
    <location>
        <begin position="610"/>
        <end position="629"/>
    </location>
</feature>
<keyword evidence="8" id="KW-0479">Metal-binding</keyword>
<evidence type="ECO:0000313" key="14">
    <source>
        <dbReference type="Proteomes" id="UP001186944"/>
    </source>
</evidence>
<feature type="transmembrane region" description="Helical" evidence="12">
    <location>
        <begin position="357"/>
        <end position="384"/>
    </location>
</feature>
<dbReference type="EMBL" id="VSWD01000005">
    <property type="protein sequence ID" value="KAK3101074.1"/>
    <property type="molecule type" value="Genomic_DNA"/>
</dbReference>
<feature type="binding site" evidence="8">
    <location>
        <position position="144"/>
    </location>
    <ligand>
        <name>Na(+)</name>
        <dbReference type="ChEBI" id="CHEBI:29101"/>
        <label>1</label>
    </ligand>
</feature>
<feature type="binding site" evidence="8">
    <location>
        <position position="508"/>
    </location>
    <ligand>
        <name>Na(+)</name>
        <dbReference type="ChEBI" id="CHEBI:29101"/>
        <label>1</label>
    </ligand>
</feature>
<protein>
    <recommendedName>
        <fullName evidence="10">Transporter</fullName>
    </recommendedName>
</protein>
<keyword evidence="8" id="KW-0915">Sodium</keyword>
<feature type="disulfide bond" evidence="9">
    <location>
        <begin position="247"/>
        <end position="256"/>
    </location>
</feature>